<proteinExistence type="predicted"/>
<dbReference type="RefSeq" id="WP_274148883.1">
    <property type="nucleotide sequence ID" value="NZ_CP117811.1"/>
</dbReference>
<feature type="chain" id="PRO_5045583814" evidence="1">
    <location>
        <begin position="18"/>
        <end position="787"/>
    </location>
</feature>
<dbReference type="InterPro" id="IPR029475">
    <property type="entry name" value="DUF6807"/>
</dbReference>
<feature type="domain" description="DUF7133" evidence="2">
    <location>
        <begin position="75"/>
        <end position="324"/>
    </location>
</feature>
<dbReference type="PANTHER" id="PTHR33546">
    <property type="entry name" value="LARGE, MULTIFUNCTIONAL SECRETED PROTEIN-RELATED"/>
    <property type="match status" value="1"/>
</dbReference>
<evidence type="ECO:0000259" key="2">
    <source>
        <dbReference type="Pfam" id="PF23500"/>
    </source>
</evidence>
<dbReference type="Pfam" id="PF14100">
    <property type="entry name" value="DUF6807"/>
    <property type="match status" value="1"/>
</dbReference>
<keyword evidence="1" id="KW-0732">Signal</keyword>
<dbReference type="EMBL" id="CP117811">
    <property type="protein sequence ID" value="WDE95379.1"/>
    <property type="molecule type" value="Genomic_DNA"/>
</dbReference>
<organism evidence="3 4">
    <name type="scientific">Lentisphaera profundi</name>
    <dbReference type="NCBI Taxonomy" id="1658616"/>
    <lineage>
        <taxon>Bacteria</taxon>
        <taxon>Pseudomonadati</taxon>
        <taxon>Lentisphaerota</taxon>
        <taxon>Lentisphaeria</taxon>
        <taxon>Lentisphaerales</taxon>
        <taxon>Lentisphaeraceae</taxon>
        <taxon>Lentisphaera</taxon>
    </lineage>
</organism>
<dbReference type="Gene3D" id="2.120.10.30">
    <property type="entry name" value="TolB, C-terminal domain"/>
    <property type="match status" value="1"/>
</dbReference>
<accession>A0ABY7VRG3</accession>
<gene>
    <name evidence="3" type="ORF">PQO03_06570</name>
</gene>
<protein>
    <submittedName>
        <fullName evidence="3">PmoA family protein</fullName>
    </submittedName>
</protein>
<dbReference type="PANTHER" id="PTHR33546:SF1">
    <property type="entry name" value="LARGE, MULTIFUNCTIONAL SECRETED PROTEIN"/>
    <property type="match status" value="1"/>
</dbReference>
<dbReference type="InterPro" id="IPR011042">
    <property type="entry name" value="6-blade_b-propeller_TolB-like"/>
</dbReference>
<dbReference type="Proteomes" id="UP001214250">
    <property type="component" value="Chromosome 1"/>
</dbReference>
<keyword evidence="4" id="KW-1185">Reference proteome</keyword>
<sequence length="787" mass="88137">MKKFLLSVFALSTSLLAESYKVDNITTPLEIAPEIGGLAFNPSGELVVVTRRSGIQIAKTAKDPNGFQWRSFSDDSLHNPCGVQVISDSEMFVSQMAELTKVSDTDKDGIADSYETISNEFGLSGNYHETNYILPDGKDGWYIAVGTASHNGPTFYHTQGEYKHNGRRGRNFAAVKWKGWIMHIDAKGKMTPFAKGFRMHNGMGMSSDGKIFAGDNQGDWRGTSPIYHIQKDKFYGHPSALVWDDKFTKEVSNNPLFYYINDMKQYEKDRTPAAIELPHGMMCSSPGEIVFDTKGAFGPYKGQAFVSDIAGPRLVRLMFEEVDGITQGACIKFAEKKLKTGNNRLVFNPKGDELYVGQTLRGWGKPSEGIQRISFNGEAPNSILNMQLTKEGFLITFTQEKSKGELAKLANYSFQSYHYPSSHRYGSKPADRKNLKVLKSTPSSDNKSVLIEIEGLRTGRLFQLDLRGELAEGLDQKTIVYTINKLQPGTIVNEVKAKAAPAPLKPASVKLSKANDKVTVTVDGKLFTEFIQGPNKPCLYPINGIDQENMTRHYPFKNGVKGESSDHPWHTGIYFTFGKINGVDFWNTKHGKTQQIKTVDLQTQGNKILAHNQWIHKDKKLLSDITEITFSADSQSRYIDYKVTLIADTIDLDFGDTKEGMMAIRMDPSFRVKDQKATVINSNAIQGKDVWGKQALWVSYANTSGAVISIMESSKNFRSPTHWHARDYGLCSANPFGARSYTRDRSKNGAHTLKKGQQMTFHYRFAFHKNPNTKNAIDKIYKSWAQK</sequence>
<name>A0ABY7VRG3_9BACT</name>
<evidence type="ECO:0000313" key="4">
    <source>
        <dbReference type="Proteomes" id="UP001214250"/>
    </source>
</evidence>
<dbReference type="SUPFAM" id="SSF63829">
    <property type="entry name" value="Calcium-dependent phosphotriesterase"/>
    <property type="match status" value="1"/>
</dbReference>
<evidence type="ECO:0000313" key="3">
    <source>
        <dbReference type="EMBL" id="WDE95379.1"/>
    </source>
</evidence>
<dbReference type="InterPro" id="IPR055557">
    <property type="entry name" value="DUF7133"/>
</dbReference>
<feature type="signal peptide" evidence="1">
    <location>
        <begin position="1"/>
        <end position="17"/>
    </location>
</feature>
<dbReference type="Pfam" id="PF23500">
    <property type="entry name" value="DUF7133"/>
    <property type="match status" value="1"/>
</dbReference>
<reference evidence="3 4" key="1">
    <citation type="submission" date="2023-02" db="EMBL/GenBank/DDBJ databases">
        <title>Genome sequence of Lentisphaera profundi SAORIC-696.</title>
        <authorList>
            <person name="Kim e."/>
            <person name="Cho J.-C."/>
            <person name="Choi A."/>
            <person name="Kang I."/>
        </authorList>
    </citation>
    <scope>NUCLEOTIDE SEQUENCE [LARGE SCALE GENOMIC DNA]</scope>
    <source>
        <strain evidence="3 4">SAORIC-696</strain>
    </source>
</reference>
<evidence type="ECO:0000256" key="1">
    <source>
        <dbReference type="SAM" id="SignalP"/>
    </source>
</evidence>